<reference evidence="9 10" key="1">
    <citation type="journal article" date="2016" name="Nat. Commun.">
        <title>Thousands of microbial genomes shed light on interconnected biogeochemical processes in an aquifer system.</title>
        <authorList>
            <person name="Anantharaman K."/>
            <person name="Brown C.T."/>
            <person name="Hug L.A."/>
            <person name="Sharon I."/>
            <person name="Castelle C.J."/>
            <person name="Probst A.J."/>
            <person name="Thomas B.C."/>
            <person name="Singh A."/>
            <person name="Wilkins M.J."/>
            <person name="Karaoz U."/>
            <person name="Brodie E.L."/>
            <person name="Williams K.H."/>
            <person name="Hubbard S.S."/>
            <person name="Banfield J.F."/>
        </authorList>
    </citation>
    <scope>NUCLEOTIDE SEQUENCE [LARGE SCALE GENOMIC DNA]</scope>
</reference>
<dbReference type="InterPro" id="IPR005880">
    <property type="entry name" value="Ribosomal_uL2_bac/org-type"/>
</dbReference>
<evidence type="ECO:0000256" key="4">
    <source>
        <dbReference type="ARBA" id="ARBA00035242"/>
    </source>
</evidence>
<name>A0A1F5RII3_9BACT</name>
<evidence type="ECO:0000313" key="9">
    <source>
        <dbReference type="EMBL" id="OGF14246.1"/>
    </source>
</evidence>
<dbReference type="GO" id="GO:0016740">
    <property type="term" value="F:transferase activity"/>
    <property type="evidence" value="ECO:0007669"/>
    <property type="project" value="InterPro"/>
</dbReference>
<organism evidence="9 10">
    <name type="scientific">Candidatus Edwardsbacteria bacterium GWF2_54_11</name>
    <dbReference type="NCBI Taxonomy" id="1817851"/>
    <lineage>
        <taxon>Bacteria</taxon>
        <taxon>Candidatus Edwardsiibacteriota</taxon>
    </lineage>
</organism>
<dbReference type="PIRSF" id="PIRSF002158">
    <property type="entry name" value="Ribosomal_L2"/>
    <property type="match status" value="1"/>
</dbReference>
<dbReference type="FunFam" id="2.40.50.140:FF:000003">
    <property type="entry name" value="50S ribosomal protein L2"/>
    <property type="match status" value="1"/>
</dbReference>
<dbReference type="PROSITE" id="PS00467">
    <property type="entry name" value="RIBOSOMAL_L2"/>
    <property type="match status" value="1"/>
</dbReference>
<dbReference type="InterPro" id="IPR022666">
    <property type="entry name" value="Ribosomal_uL2_RNA-bd_dom"/>
</dbReference>
<evidence type="ECO:0000256" key="6">
    <source>
        <dbReference type="SAM" id="MobiDB-lite"/>
    </source>
</evidence>
<comment type="similarity">
    <text evidence="1 5">Belongs to the universal ribosomal protein uL2 family.</text>
</comment>
<dbReference type="InterPro" id="IPR014722">
    <property type="entry name" value="Rib_uL2_dom2"/>
</dbReference>
<feature type="domain" description="Large ribosomal subunit protein uL2 C-terminal" evidence="7">
    <location>
        <begin position="124"/>
        <end position="252"/>
    </location>
</feature>
<evidence type="ECO:0000256" key="2">
    <source>
        <dbReference type="ARBA" id="ARBA00022980"/>
    </source>
</evidence>
<comment type="caution">
    <text evidence="9">The sequence shown here is derived from an EMBL/GenBank/DDBJ whole genome shotgun (WGS) entry which is preliminary data.</text>
</comment>
<evidence type="ECO:0000256" key="5">
    <source>
        <dbReference type="HAMAP-Rule" id="MF_01320"/>
    </source>
</evidence>
<dbReference type="HAMAP" id="MF_01320_B">
    <property type="entry name" value="Ribosomal_uL2_B"/>
    <property type="match status" value="1"/>
</dbReference>
<dbReference type="SMART" id="SM01383">
    <property type="entry name" value="Ribosomal_L2"/>
    <property type="match status" value="1"/>
</dbReference>
<dbReference type="FunFam" id="2.30.30.30:FF:000001">
    <property type="entry name" value="50S ribosomal protein L2"/>
    <property type="match status" value="1"/>
</dbReference>
<comment type="subunit">
    <text evidence="5">Part of the 50S ribosomal subunit. Forms a bridge to the 30S subunit in the 70S ribosome.</text>
</comment>
<dbReference type="GO" id="GO:0015934">
    <property type="term" value="C:large ribosomal subunit"/>
    <property type="evidence" value="ECO:0007669"/>
    <property type="project" value="InterPro"/>
</dbReference>
<evidence type="ECO:0000259" key="8">
    <source>
        <dbReference type="SMART" id="SM01383"/>
    </source>
</evidence>
<dbReference type="InterPro" id="IPR002171">
    <property type="entry name" value="Ribosomal_uL2"/>
</dbReference>
<keyword evidence="5" id="KW-0694">RNA-binding</keyword>
<dbReference type="Proteomes" id="UP000177230">
    <property type="component" value="Unassembled WGS sequence"/>
</dbReference>
<feature type="compositionally biased region" description="Basic residues" evidence="6">
    <location>
        <begin position="254"/>
        <end position="274"/>
    </location>
</feature>
<evidence type="ECO:0000256" key="1">
    <source>
        <dbReference type="ARBA" id="ARBA00005636"/>
    </source>
</evidence>
<dbReference type="SMART" id="SM01382">
    <property type="entry name" value="Ribosomal_L2_C"/>
    <property type="match status" value="1"/>
</dbReference>
<dbReference type="PANTHER" id="PTHR13691:SF5">
    <property type="entry name" value="LARGE RIBOSOMAL SUBUNIT PROTEIN UL2M"/>
    <property type="match status" value="1"/>
</dbReference>
<dbReference type="SUPFAM" id="SSF50104">
    <property type="entry name" value="Translation proteins SH3-like domain"/>
    <property type="match status" value="1"/>
</dbReference>
<evidence type="ECO:0000259" key="7">
    <source>
        <dbReference type="SMART" id="SM01382"/>
    </source>
</evidence>
<evidence type="ECO:0000256" key="3">
    <source>
        <dbReference type="ARBA" id="ARBA00023274"/>
    </source>
</evidence>
<keyword evidence="3 5" id="KW-0687">Ribonucleoprotein</keyword>
<dbReference type="SUPFAM" id="SSF50249">
    <property type="entry name" value="Nucleic acid-binding proteins"/>
    <property type="match status" value="1"/>
</dbReference>
<proteinExistence type="inferred from homology"/>
<dbReference type="AlphaFoldDB" id="A0A1F5RII3"/>
<dbReference type="GO" id="GO:0019843">
    <property type="term" value="F:rRNA binding"/>
    <property type="evidence" value="ECO:0007669"/>
    <property type="project" value="UniProtKB-UniRule"/>
</dbReference>
<keyword evidence="2 5" id="KW-0689">Ribosomal protein</keyword>
<dbReference type="Gene3D" id="4.10.950.10">
    <property type="entry name" value="Ribosomal protein L2, domain 3"/>
    <property type="match status" value="1"/>
</dbReference>
<dbReference type="GO" id="GO:0002181">
    <property type="term" value="P:cytoplasmic translation"/>
    <property type="evidence" value="ECO:0007669"/>
    <property type="project" value="TreeGrafter"/>
</dbReference>
<feature type="region of interest" description="Disordered" evidence="6">
    <location>
        <begin position="215"/>
        <end position="274"/>
    </location>
</feature>
<keyword evidence="5" id="KW-0699">rRNA-binding</keyword>
<dbReference type="PANTHER" id="PTHR13691">
    <property type="entry name" value="RIBOSOMAL PROTEIN L2"/>
    <property type="match status" value="1"/>
</dbReference>
<dbReference type="InterPro" id="IPR014726">
    <property type="entry name" value="Ribosomal_uL2_dom3"/>
</dbReference>
<gene>
    <name evidence="5" type="primary">rplB</name>
    <name evidence="9" type="ORF">A2024_08280</name>
</gene>
<accession>A0A1F5RII3</accession>
<dbReference type="InterPro" id="IPR012340">
    <property type="entry name" value="NA-bd_OB-fold"/>
</dbReference>
<dbReference type="Gene3D" id="2.40.50.140">
    <property type="entry name" value="Nucleic acid-binding proteins"/>
    <property type="match status" value="1"/>
</dbReference>
<protein>
    <recommendedName>
        <fullName evidence="4 5">Large ribosomal subunit protein uL2</fullName>
    </recommendedName>
</protein>
<feature type="domain" description="Large ribosomal subunit protein uL2 RNA-binding" evidence="8">
    <location>
        <begin position="42"/>
        <end position="118"/>
    </location>
</feature>
<dbReference type="EMBL" id="MFFM01000005">
    <property type="protein sequence ID" value="OGF14246.1"/>
    <property type="molecule type" value="Genomic_DNA"/>
</dbReference>
<comment type="function">
    <text evidence="5">One of the primary rRNA binding proteins. Required for association of the 30S and 50S subunits to form the 70S ribosome, for tRNA binding and peptide bond formation. It has been suggested to have peptidyltransferase activity; this is somewhat controversial. Makes several contacts with the 16S rRNA in the 70S ribosome.</text>
</comment>
<sequence length="274" mass="29710">MAIKSYKPTTPGMRHRTGYSFDEITSSKPKKSLLSSLNKSGGRNSHGRVTADHRGGGHKRAYRLIDFKRNKFAIPATVAAIEYDPNRSCRIALLKYADGEWRYIIAPLGLTVGDKILSGSGIDIKVGNCMPLSEIPLGSAIHNIELKKGKGGQMVRTAGGSAQLMAKEGENAHLRLPSGEVRLVRLECMATLGQVGNLENENISIGKAGRNRWLGVKPHSRGVAKNPHDHPMGGGEGKSSGGRHPCSSKGLLSKGKKTRKKKKTTSKFILKRRK</sequence>
<dbReference type="Pfam" id="PF00181">
    <property type="entry name" value="Ribosomal_L2_N"/>
    <property type="match status" value="1"/>
</dbReference>
<dbReference type="Pfam" id="PF03947">
    <property type="entry name" value="Ribosomal_L2_C"/>
    <property type="match status" value="1"/>
</dbReference>
<dbReference type="FunFam" id="4.10.950.10:FF:000001">
    <property type="entry name" value="50S ribosomal protein L2"/>
    <property type="match status" value="1"/>
</dbReference>
<dbReference type="GO" id="GO:0003735">
    <property type="term" value="F:structural constituent of ribosome"/>
    <property type="evidence" value="ECO:0007669"/>
    <property type="project" value="InterPro"/>
</dbReference>
<dbReference type="Gene3D" id="2.30.30.30">
    <property type="match status" value="1"/>
</dbReference>
<feature type="region of interest" description="Disordered" evidence="6">
    <location>
        <begin position="30"/>
        <end position="55"/>
    </location>
</feature>
<dbReference type="NCBIfam" id="TIGR01171">
    <property type="entry name" value="rplB_bact"/>
    <property type="match status" value="1"/>
</dbReference>
<dbReference type="InterPro" id="IPR022671">
    <property type="entry name" value="Ribosomal_uL2_CS"/>
</dbReference>
<dbReference type="InterPro" id="IPR008991">
    <property type="entry name" value="Translation_prot_SH3-like_sf"/>
</dbReference>
<dbReference type="InterPro" id="IPR022669">
    <property type="entry name" value="Ribosomal_uL2_C"/>
</dbReference>
<evidence type="ECO:0000313" key="10">
    <source>
        <dbReference type="Proteomes" id="UP000177230"/>
    </source>
</evidence>